<name>A0A1J9R331_9PEZI</name>
<sequence length="579" mass="62596">MTVPNGGLLGQELPCPNNAERKDSLSVNSDHSRQPADMARDSSSMKKTPHQMHVVPTLTNGRLAGQHEDEPGECQPTRNGGGSPCPPVDVPEISVSSPDHEGTAQNETQPEPQPSPPPYPGPAAPATASTRSKLRILPPHLIPPPPPPSIPRPPSPSSTYPSPLSQPPPPPPPPNPLPPHGQPAAAPELSPRRLRRFMSFLEETRDQQEDHHERREQALLERQALHAKRQALRAQRLRTRDAQAGLISELRRTCLNAKPPEPAAVFALFDAVERAHDALGASEEDYDADERRYDVLELQWTKNEGDIVGNLVEDIEELGIVPPPRAHAGVGEENDDGDVDCQRHAVDPRPATSPDFRSTEEAFPAGEAAAAATPGTPVGEVRQGLAGYSWKSDDDDARAGTAAAADALVEGRPGGDDAGLENHRHQLWEAVRPHMDVLKGVSTDEGRRASEPARRQGELIQAAAAAAAAAARRPRSEADLAGVLEPGWQSNIRSQVSQWIMDSLKGSLVQKALAKAQLEEDGLDEKDWWVALRRVWSTDAANDEPEAGGGEEEEEGEEEEDDYVNIVSDSREGVSVDWS</sequence>
<feature type="compositionally biased region" description="Pro residues" evidence="2">
    <location>
        <begin position="140"/>
        <end position="156"/>
    </location>
</feature>
<dbReference type="STRING" id="236234.A0A1J9R331"/>
<feature type="region of interest" description="Disordered" evidence="2">
    <location>
        <begin position="1"/>
        <end position="193"/>
    </location>
</feature>
<feature type="compositionally biased region" description="Acidic residues" evidence="2">
    <location>
        <begin position="541"/>
        <end position="563"/>
    </location>
</feature>
<feature type="coiled-coil region" evidence="1">
    <location>
        <begin position="201"/>
        <end position="235"/>
    </location>
</feature>
<evidence type="ECO:0000256" key="2">
    <source>
        <dbReference type="SAM" id="MobiDB-lite"/>
    </source>
</evidence>
<dbReference type="PRINTS" id="PR01217">
    <property type="entry name" value="PRICHEXTENSN"/>
</dbReference>
<protein>
    <submittedName>
        <fullName evidence="3">Uncharacterized protein</fullName>
    </submittedName>
</protein>
<feature type="compositionally biased region" description="Basic and acidic residues" evidence="2">
    <location>
        <begin position="19"/>
        <end position="44"/>
    </location>
</feature>
<dbReference type="EMBL" id="MNUE01000019">
    <property type="protein sequence ID" value="OJD34985.1"/>
    <property type="molecule type" value="Genomic_DNA"/>
</dbReference>
<dbReference type="GeneID" id="31012224"/>
<keyword evidence="4" id="KW-1185">Reference proteome</keyword>
<evidence type="ECO:0000313" key="3">
    <source>
        <dbReference type="EMBL" id="OJD34985.1"/>
    </source>
</evidence>
<feature type="compositionally biased region" description="Pro residues" evidence="2">
    <location>
        <begin position="164"/>
        <end position="181"/>
    </location>
</feature>
<dbReference type="Proteomes" id="UP000183809">
    <property type="component" value="Unassembled WGS sequence"/>
</dbReference>
<accession>A0A1J9R331</accession>
<comment type="caution">
    <text evidence="3">The sequence shown here is derived from an EMBL/GenBank/DDBJ whole genome shotgun (WGS) entry which is preliminary data.</text>
</comment>
<feature type="compositionally biased region" description="Pro residues" evidence="2">
    <location>
        <begin position="111"/>
        <end position="123"/>
    </location>
</feature>
<reference evidence="3 4" key="1">
    <citation type="submission" date="2016-10" db="EMBL/GenBank/DDBJ databases">
        <title>Proteomics and genomics reveal pathogen-plant mechanisms compatible with a hemibiotrophic lifestyle of Diplodia corticola.</title>
        <authorList>
            <person name="Fernandes I."/>
            <person name="De Jonge R."/>
            <person name="Van De Peer Y."/>
            <person name="Devreese B."/>
            <person name="Alves A."/>
            <person name="Esteves A.C."/>
        </authorList>
    </citation>
    <scope>NUCLEOTIDE SEQUENCE [LARGE SCALE GENOMIC DNA]</scope>
    <source>
        <strain evidence="3 4">CBS 112549</strain>
    </source>
</reference>
<keyword evidence="1" id="KW-0175">Coiled coil</keyword>
<dbReference type="RefSeq" id="XP_020131245.1">
    <property type="nucleotide sequence ID" value="XM_020271965.1"/>
</dbReference>
<dbReference type="AlphaFoldDB" id="A0A1J9R331"/>
<feature type="region of interest" description="Disordered" evidence="2">
    <location>
        <begin position="539"/>
        <end position="579"/>
    </location>
</feature>
<gene>
    <name evidence="3" type="ORF">BKCO1_19000174</name>
</gene>
<evidence type="ECO:0000313" key="4">
    <source>
        <dbReference type="Proteomes" id="UP000183809"/>
    </source>
</evidence>
<evidence type="ECO:0000256" key="1">
    <source>
        <dbReference type="SAM" id="Coils"/>
    </source>
</evidence>
<feature type="compositionally biased region" description="Basic and acidic residues" evidence="2">
    <location>
        <begin position="569"/>
        <end position="579"/>
    </location>
</feature>
<organism evidence="3 4">
    <name type="scientific">Diplodia corticola</name>
    <dbReference type="NCBI Taxonomy" id="236234"/>
    <lineage>
        <taxon>Eukaryota</taxon>
        <taxon>Fungi</taxon>
        <taxon>Dikarya</taxon>
        <taxon>Ascomycota</taxon>
        <taxon>Pezizomycotina</taxon>
        <taxon>Dothideomycetes</taxon>
        <taxon>Dothideomycetes incertae sedis</taxon>
        <taxon>Botryosphaeriales</taxon>
        <taxon>Botryosphaeriaceae</taxon>
        <taxon>Diplodia</taxon>
    </lineage>
</organism>
<proteinExistence type="predicted"/>
<dbReference type="OrthoDB" id="3553547at2759"/>